<dbReference type="AlphaFoldDB" id="A0A9D4BAH9"/>
<reference evidence="2" key="1">
    <citation type="submission" date="2021-09" db="EMBL/GenBank/DDBJ databases">
        <title>The genome of Mauremys mutica provides insights into the evolution of semi-aquatic lifestyle.</title>
        <authorList>
            <person name="Gong S."/>
            <person name="Gao Y."/>
        </authorList>
    </citation>
    <scope>NUCLEOTIDE SEQUENCE</scope>
    <source>
        <strain evidence="2">MM-2020</strain>
        <tissue evidence="2">Muscle</tissue>
    </source>
</reference>
<sequence>MAGGGSRRSRCPSLSLAPPGPTIPCTQIHTHTVHATQSQPTCTRRESFTCLPLAAAAEGQKEGATETAASHTRDFIPGFTSAWLRSPSILIRNPLALSSLPRPPAPESLSGQASPESPEQRRSQAGGERAGVELPGSPHETWRS</sequence>
<protein>
    <submittedName>
        <fullName evidence="2">Uncharacterized protein</fullName>
    </submittedName>
</protein>
<accession>A0A9D4BAH9</accession>
<gene>
    <name evidence="2" type="ORF">KIL84_018688</name>
</gene>
<proteinExistence type="predicted"/>
<dbReference type="EMBL" id="JAHDVG010000463">
    <property type="protein sequence ID" value="KAH1185939.1"/>
    <property type="molecule type" value="Genomic_DNA"/>
</dbReference>
<comment type="caution">
    <text evidence="2">The sequence shown here is derived from an EMBL/GenBank/DDBJ whole genome shotgun (WGS) entry which is preliminary data.</text>
</comment>
<evidence type="ECO:0000313" key="2">
    <source>
        <dbReference type="EMBL" id="KAH1185939.1"/>
    </source>
</evidence>
<keyword evidence="3" id="KW-1185">Reference proteome</keyword>
<feature type="region of interest" description="Disordered" evidence="1">
    <location>
        <begin position="1"/>
        <end position="25"/>
    </location>
</feature>
<name>A0A9D4BAH9_9SAUR</name>
<feature type="region of interest" description="Disordered" evidence="1">
    <location>
        <begin position="97"/>
        <end position="144"/>
    </location>
</feature>
<organism evidence="2 3">
    <name type="scientific">Mauremys mutica</name>
    <name type="common">yellowpond turtle</name>
    <dbReference type="NCBI Taxonomy" id="74926"/>
    <lineage>
        <taxon>Eukaryota</taxon>
        <taxon>Metazoa</taxon>
        <taxon>Chordata</taxon>
        <taxon>Craniata</taxon>
        <taxon>Vertebrata</taxon>
        <taxon>Euteleostomi</taxon>
        <taxon>Archelosauria</taxon>
        <taxon>Testudinata</taxon>
        <taxon>Testudines</taxon>
        <taxon>Cryptodira</taxon>
        <taxon>Durocryptodira</taxon>
        <taxon>Testudinoidea</taxon>
        <taxon>Geoemydidae</taxon>
        <taxon>Geoemydinae</taxon>
        <taxon>Mauremys</taxon>
    </lineage>
</organism>
<dbReference type="Proteomes" id="UP000827986">
    <property type="component" value="Unassembled WGS sequence"/>
</dbReference>
<evidence type="ECO:0000313" key="3">
    <source>
        <dbReference type="Proteomes" id="UP000827986"/>
    </source>
</evidence>
<evidence type="ECO:0000256" key="1">
    <source>
        <dbReference type="SAM" id="MobiDB-lite"/>
    </source>
</evidence>